<comment type="caution">
    <text evidence="2">The sequence shown here is derived from an EMBL/GenBank/DDBJ whole genome shotgun (WGS) entry which is preliminary data.</text>
</comment>
<feature type="transmembrane region" description="Helical" evidence="1">
    <location>
        <begin position="393"/>
        <end position="412"/>
    </location>
</feature>
<keyword evidence="1" id="KW-0812">Transmembrane</keyword>
<feature type="transmembrane region" description="Helical" evidence="1">
    <location>
        <begin position="182"/>
        <end position="205"/>
    </location>
</feature>
<feature type="transmembrane region" description="Helical" evidence="1">
    <location>
        <begin position="62"/>
        <end position="82"/>
    </location>
</feature>
<evidence type="ECO:0000313" key="3">
    <source>
        <dbReference type="Proteomes" id="UP000886785"/>
    </source>
</evidence>
<keyword evidence="1" id="KW-0472">Membrane</keyword>
<organism evidence="2 3">
    <name type="scientific">Candidatus Gallacutalibacter pullicola</name>
    <dbReference type="NCBI Taxonomy" id="2840830"/>
    <lineage>
        <taxon>Bacteria</taxon>
        <taxon>Bacillati</taxon>
        <taxon>Bacillota</taxon>
        <taxon>Clostridia</taxon>
        <taxon>Eubacteriales</taxon>
        <taxon>Candidatus Gallacutalibacter</taxon>
    </lineage>
</organism>
<feature type="transmembrane region" description="Helical" evidence="1">
    <location>
        <begin position="272"/>
        <end position="298"/>
    </location>
</feature>
<dbReference type="EMBL" id="DVHF01000128">
    <property type="protein sequence ID" value="HIR58033.1"/>
    <property type="molecule type" value="Genomic_DNA"/>
</dbReference>
<gene>
    <name evidence="2" type="ORF">IAA54_10220</name>
</gene>
<dbReference type="Pfam" id="PF13687">
    <property type="entry name" value="DUF4153"/>
    <property type="match status" value="1"/>
</dbReference>
<reference evidence="2" key="2">
    <citation type="journal article" date="2021" name="PeerJ">
        <title>Extensive microbial diversity within the chicken gut microbiome revealed by metagenomics and culture.</title>
        <authorList>
            <person name="Gilroy R."/>
            <person name="Ravi A."/>
            <person name="Getino M."/>
            <person name="Pursley I."/>
            <person name="Horton D.L."/>
            <person name="Alikhan N.F."/>
            <person name="Baker D."/>
            <person name="Gharbi K."/>
            <person name="Hall N."/>
            <person name="Watson M."/>
            <person name="Adriaenssens E.M."/>
            <person name="Foster-Nyarko E."/>
            <person name="Jarju S."/>
            <person name="Secka A."/>
            <person name="Antonio M."/>
            <person name="Oren A."/>
            <person name="Chaudhuri R.R."/>
            <person name="La Ragione R."/>
            <person name="Hildebrand F."/>
            <person name="Pallen M.J."/>
        </authorList>
    </citation>
    <scope>NUCLEOTIDE SEQUENCE</scope>
    <source>
        <strain evidence="2">ChiSjej1B19-7085</strain>
    </source>
</reference>
<accession>A0A9D1DSB5</accession>
<proteinExistence type="predicted"/>
<feature type="transmembrane region" description="Helical" evidence="1">
    <location>
        <begin position="40"/>
        <end position="56"/>
    </location>
</feature>
<feature type="transmembrane region" description="Helical" evidence="1">
    <location>
        <begin position="318"/>
        <end position="339"/>
    </location>
</feature>
<feature type="transmembrane region" description="Helical" evidence="1">
    <location>
        <begin position="229"/>
        <end position="251"/>
    </location>
</feature>
<feature type="transmembrane region" description="Helical" evidence="1">
    <location>
        <begin position="360"/>
        <end position="381"/>
    </location>
</feature>
<feature type="transmembrane region" description="Helical" evidence="1">
    <location>
        <begin position="94"/>
        <end position="114"/>
    </location>
</feature>
<sequence length="526" mass="58733">MNQMPEKGGAPLPPTAGALNLPVPVPETAKKEDAIPFSRIDLLFAGLAVICGWIFTQTFSAFFGMGITVFALAVCVFALCYFRVKQISLPRESFFWLGVYLLSAFNFSVYSNFLLGFLNFWFLLASGVYWLAVCTSVRIGGCLDRWILSDVCCQIFRIPFGNFGCGFRLLGMGLRQTKKGRGVFGILGGLAVSIPVLGIILPMLVSADGNFERIAHDFAGNLWRYIGDFLWQLPIAILVGCWLFGLIYGDVHRRKTEEPTADQLRQRAEARHVLPVSMMGTMFAIVIVVYAVFFAAQIQSLMDAFLSFSPEGGSYSEYARRGFFELCFVSGFNLFLLLCSKGFSVRRDGKEPGSLKALHGILCAETLILIASALGKMAMYISRYGLTQLRFYTSWFMVTLAIVFIVLLISGFRRIRMAKILTVTVIVSFQLLCWCNPNALIVSYNIGRWESGTLETLDLEDMRVDMPESAIPQLISLRDRTSDPQMRDAIDDTLQNDFWGNTGSSWIDHTLESILSQNSLNNLNKS</sequence>
<reference evidence="2" key="1">
    <citation type="submission" date="2020-10" db="EMBL/GenBank/DDBJ databases">
        <authorList>
            <person name="Gilroy R."/>
        </authorList>
    </citation>
    <scope>NUCLEOTIDE SEQUENCE</scope>
    <source>
        <strain evidence="2">ChiSjej1B19-7085</strain>
    </source>
</reference>
<evidence type="ECO:0000313" key="2">
    <source>
        <dbReference type="EMBL" id="HIR58033.1"/>
    </source>
</evidence>
<dbReference type="InterPro" id="IPR025291">
    <property type="entry name" value="DUF4153"/>
</dbReference>
<keyword evidence="1" id="KW-1133">Transmembrane helix</keyword>
<protein>
    <submittedName>
        <fullName evidence="2">DUF4173 domain-containing protein</fullName>
    </submittedName>
</protein>
<dbReference type="AlphaFoldDB" id="A0A9D1DSB5"/>
<dbReference type="Proteomes" id="UP000886785">
    <property type="component" value="Unassembled WGS sequence"/>
</dbReference>
<evidence type="ECO:0000256" key="1">
    <source>
        <dbReference type="SAM" id="Phobius"/>
    </source>
</evidence>
<feature type="transmembrane region" description="Helical" evidence="1">
    <location>
        <begin position="120"/>
        <end position="139"/>
    </location>
</feature>
<name>A0A9D1DSB5_9FIRM</name>